<dbReference type="EMBL" id="AP023355">
    <property type="protein sequence ID" value="BCJ39217.1"/>
    <property type="molecule type" value="Genomic_DNA"/>
</dbReference>
<dbReference type="Proteomes" id="UP000611640">
    <property type="component" value="Chromosome"/>
</dbReference>
<name>A0A7R7I0B7_9ACTN</name>
<gene>
    <name evidence="1" type="ORF">Athai_67200</name>
</gene>
<organism evidence="1 2">
    <name type="scientific">Actinocatenispora thailandica</name>
    <dbReference type="NCBI Taxonomy" id="227318"/>
    <lineage>
        <taxon>Bacteria</taxon>
        <taxon>Bacillati</taxon>
        <taxon>Actinomycetota</taxon>
        <taxon>Actinomycetes</taxon>
        <taxon>Micromonosporales</taxon>
        <taxon>Micromonosporaceae</taxon>
        <taxon>Actinocatenispora</taxon>
    </lineage>
</organism>
<dbReference type="KEGG" id="atl:Athai_67200"/>
<evidence type="ECO:0000313" key="1">
    <source>
        <dbReference type="EMBL" id="BCJ39217.1"/>
    </source>
</evidence>
<protein>
    <submittedName>
        <fullName evidence="1">Uncharacterized protein</fullName>
    </submittedName>
</protein>
<sequence>MRDGPIVGRIRLARLNSQTNGPSDMYQTTGLSRAGLEELCAMINRNIADENKTWPPTLGLFKAVVVSLIYLRRNRVQQELSETFG</sequence>
<reference evidence="1 2" key="1">
    <citation type="submission" date="2020-08" db="EMBL/GenBank/DDBJ databases">
        <title>Whole genome shotgun sequence of Actinocatenispora thailandica NBRC 105041.</title>
        <authorList>
            <person name="Komaki H."/>
            <person name="Tamura T."/>
        </authorList>
    </citation>
    <scope>NUCLEOTIDE SEQUENCE [LARGE SCALE GENOMIC DNA]</scope>
    <source>
        <strain evidence="1 2">NBRC 105041</strain>
    </source>
</reference>
<evidence type="ECO:0000313" key="2">
    <source>
        <dbReference type="Proteomes" id="UP000611640"/>
    </source>
</evidence>
<accession>A0A7R7I0B7</accession>
<keyword evidence="2" id="KW-1185">Reference proteome</keyword>
<dbReference type="AlphaFoldDB" id="A0A7R7I0B7"/>
<proteinExistence type="predicted"/>